<name>A0A3M2M4V5_9ACTN</name>
<sequence>MSQTTPPGWYQDPGRPAGEPARERWWDGAAWTARTRPAEGARTPTVPSLPSDVAGRPHSLPTLPGEPPPPAADPPADPAARGRRRD</sequence>
<proteinExistence type="predicted"/>
<feature type="domain" description="DUF2510" evidence="2">
    <location>
        <begin position="7"/>
        <end position="41"/>
    </location>
</feature>
<dbReference type="EMBL" id="RFFJ01000015">
    <property type="protein sequence ID" value="RMI44606.1"/>
    <property type="molecule type" value="Genomic_DNA"/>
</dbReference>
<feature type="compositionally biased region" description="Pro residues" evidence="1">
    <location>
        <begin position="64"/>
        <end position="77"/>
    </location>
</feature>
<evidence type="ECO:0000259" key="2">
    <source>
        <dbReference type="Pfam" id="PF10708"/>
    </source>
</evidence>
<accession>A0A3M2M4V5</accession>
<keyword evidence="4" id="KW-1185">Reference proteome</keyword>
<evidence type="ECO:0000313" key="4">
    <source>
        <dbReference type="Proteomes" id="UP000278673"/>
    </source>
</evidence>
<dbReference type="AlphaFoldDB" id="A0A3M2M4V5"/>
<evidence type="ECO:0000313" key="3">
    <source>
        <dbReference type="EMBL" id="RMI44606.1"/>
    </source>
</evidence>
<dbReference type="Pfam" id="PF10708">
    <property type="entry name" value="DUF2510"/>
    <property type="match status" value="1"/>
</dbReference>
<dbReference type="RefSeq" id="WP_147472646.1">
    <property type="nucleotide sequence ID" value="NZ_RFFJ01000015.1"/>
</dbReference>
<gene>
    <name evidence="3" type="ORF">EBN88_04980</name>
</gene>
<reference evidence="3 4" key="1">
    <citation type="submission" date="2018-10" db="EMBL/GenBank/DDBJ databases">
        <title>Isolation, diversity and antifungal activity of actinobacteria from wheat.</title>
        <authorList>
            <person name="Han C."/>
        </authorList>
    </citation>
    <scope>NUCLEOTIDE SEQUENCE [LARGE SCALE GENOMIC DNA]</scope>
    <source>
        <strain evidence="3 4">NEAU-YY642</strain>
    </source>
</reference>
<feature type="non-terminal residue" evidence="3">
    <location>
        <position position="86"/>
    </location>
</feature>
<protein>
    <submittedName>
        <fullName evidence="3">DUF2510 domain-containing protein</fullName>
    </submittedName>
</protein>
<feature type="region of interest" description="Disordered" evidence="1">
    <location>
        <begin position="1"/>
        <end position="86"/>
    </location>
</feature>
<evidence type="ECO:0000256" key="1">
    <source>
        <dbReference type="SAM" id="MobiDB-lite"/>
    </source>
</evidence>
<dbReference type="Proteomes" id="UP000278673">
    <property type="component" value="Unassembled WGS sequence"/>
</dbReference>
<comment type="caution">
    <text evidence="3">The sequence shown here is derived from an EMBL/GenBank/DDBJ whole genome shotgun (WGS) entry which is preliminary data.</text>
</comment>
<dbReference type="InterPro" id="IPR018929">
    <property type="entry name" value="DUF2510"/>
</dbReference>
<organism evidence="3 4">
    <name type="scientific">Streptomyces triticirhizae</name>
    <dbReference type="NCBI Taxonomy" id="2483353"/>
    <lineage>
        <taxon>Bacteria</taxon>
        <taxon>Bacillati</taxon>
        <taxon>Actinomycetota</taxon>
        <taxon>Actinomycetes</taxon>
        <taxon>Kitasatosporales</taxon>
        <taxon>Streptomycetaceae</taxon>
        <taxon>Streptomyces</taxon>
    </lineage>
</organism>